<keyword evidence="2" id="KW-1185">Reference proteome</keyword>
<organism evidence="1 2">
    <name type="scientific">Ixodes persulcatus</name>
    <name type="common">Taiga tick</name>
    <dbReference type="NCBI Taxonomy" id="34615"/>
    <lineage>
        <taxon>Eukaryota</taxon>
        <taxon>Metazoa</taxon>
        <taxon>Ecdysozoa</taxon>
        <taxon>Arthropoda</taxon>
        <taxon>Chelicerata</taxon>
        <taxon>Arachnida</taxon>
        <taxon>Acari</taxon>
        <taxon>Parasitiformes</taxon>
        <taxon>Ixodida</taxon>
        <taxon>Ixodoidea</taxon>
        <taxon>Ixodidae</taxon>
        <taxon>Ixodinae</taxon>
        <taxon>Ixodes</taxon>
    </lineage>
</organism>
<protein>
    <submittedName>
        <fullName evidence="1">Uncharacterized protein</fullName>
    </submittedName>
</protein>
<name>A0AC60PTT6_IXOPE</name>
<sequence length="458" mass="50660">CELSEKQRARDESQVYEVSVGTARPRLTSFLGFGSPEPPRVTFTSADDLLDKWNCWDFLSLMRMVVNSERSEAWTFVNQSVGKVVLSSGLRFDFIITALWCELSEKQRARDESQVYEVWVGTTRPRLTSFLGFGSPEQRVTFTSADDGLVNCGSRCRCSNNGGSGNGGHGGGASVPRCPDGVSLVRDGCNCCRMCARQQGDTCDSVQVCDARRQLHCVYPDRNASQGTCKVVQGQACQVEGGGQYKDGATFKLDCRTQCSCQNGTYGCVSLCPHEGVRPSAECRNARLVRLRGNCCREWLCDHDLLKQPRALARASCERRASEWGPCSATCGVGVSWRVVSDFHQDRCETRNETRLCTVRPCGPETATAGTRHRTRRNHLCRATVRASCPQHYTDGANCTSVTQHTPKYCGSCPGRRCCFPALSTTLTLPFHCFEDGAWTTRTKDVMSIVRCRCKPEC</sequence>
<feature type="non-terminal residue" evidence="1">
    <location>
        <position position="1"/>
    </location>
</feature>
<reference evidence="1 2" key="1">
    <citation type="journal article" date="2020" name="Cell">
        <title>Large-Scale Comparative Analyses of Tick Genomes Elucidate Their Genetic Diversity and Vector Capacities.</title>
        <authorList>
            <consortium name="Tick Genome and Microbiome Consortium (TIGMIC)"/>
            <person name="Jia N."/>
            <person name="Wang J."/>
            <person name="Shi W."/>
            <person name="Du L."/>
            <person name="Sun Y."/>
            <person name="Zhan W."/>
            <person name="Jiang J.F."/>
            <person name="Wang Q."/>
            <person name="Zhang B."/>
            <person name="Ji P."/>
            <person name="Bell-Sakyi L."/>
            <person name="Cui X.M."/>
            <person name="Yuan T.T."/>
            <person name="Jiang B.G."/>
            <person name="Yang W.F."/>
            <person name="Lam T.T."/>
            <person name="Chang Q.C."/>
            <person name="Ding S.J."/>
            <person name="Wang X.J."/>
            <person name="Zhu J.G."/>
            <person name="Ruan X.D."/>
            <person name="Zhao L."/>
            <person name="Wei J.T."/>
            <person name="Ye R.Z."/>
            <person name="Que T.C."/>
            <person name="Du C.H."/>
            <person name="Zhou Y.H."/>
            <person name="Cheng J.X."/>
            <person name="Dai P.F."/>
            <person name="Guo W.B."/>
            <person name="Han X.H."/>
            <person name="Huang E.J."/>
            <person name="Li L.F."/>
            <person name="Wei W."/>
            <person name="Gao Y.C."/>
            <person name="Liu J.Z."/>
            <person name="Shao H.Z."/>
            <person name="Wang X."/>
            <person name="Wang C.C."/>
            <person name="Yang T.C."/>
            <person name="Huo Q.B."/>
            <person name="Li W."/>
            <person name="Chen H.Y."/>
            <person name="Chen S.E."/>
            <person name="Zhou L.G."/>
            <person name="Ni X.B."/>
            <person name="Tian J.H."/>
            <person name="Sheng Y."/>
            <person name="Liu T."/>
            <person name="Pan Y.S."/>
            <person name="Xia L.Y."/>
            <person name="Li J."/>
            <person name="Zhao F."/>
            <person name="Cao W.C."/>
        </authorList>
    </citation>
    <scope>NUCLEOTIDE SEQUENCE [LARGE SCALE GENOMIC DNA]</scope>
    <source>
        <strain evidence="1">Iper-2018</strain>
    </source>
</reference>
<proteinExistence type="predicted"/>
<gene>
    <name evidence="1" type="ORF">HPB47_028239</name>
</gene>
<comment type="caution">
    <text evidence="1">The sequence shown here is derived from an EMBL/GenBank/DDBJ whole genome shotgun (WGS) entry which is preliminary data.</text>
</comment>
<evidence type="ECO:0000313" key="2">
    <source>
        <dbReference type="Proteomes" id="UP000805193"/>
    </source>
</evidence>
<dbReference type="Proteomes" id="UP000805193">
    <property type="component" value="Unassembled WGS sequence"/>
</dbReference>
<evidence type="ECO:0000313" key="1">
    <source>
        <dbReference type="EMBL" id="KAG0424530.1"/>
    </source>
</evidence>
<accession>A0AC60PTT6</accession>
<dbReference type="EMBL" id="JABSTQ010009964">
    <property type="protein sequence ID" value="KAG0424530.1"/>
    <property type="molecule type" value="Genomic_DNA"/>
</dbReference>